<dbReference type="Pfam" id="PF01593">
    <property type="entry name" value="Amino_oxidase"/>
    <property type="match status" value="1"/>
</dbReference>
<feature type="domain" description="Amine oxidase" evidence="1">
    <location>
        <begin position="105"/>
        <end position="327"/>
    </location>
</feature>
<dbReference type="EMBL" id="CP036316">
    <property type="protein sequence ID" value="QDT64363.1"/>
    <property type="molecule type" value="Genomic_DNA"/>
</dbReference>
<dbReference type="InterPro" id="IPR036188">
    <property type="entry name" value="FAD/NAD-bd_sf"/>
</dbReference>
<dbReference type="Gene3D" id="3.50.50.60">
    <property type="entry name" value="FAD/NAD(P)-binding domain"/>
    <property type="match status" value="1"/>
</dbReference>
<accession>A0A517T7L5</accession>
<dbReference type="Pfam" id="PF13450">
    <property type="entry name" value="NAD_binding_8"/>
    <property type="match status" value="1"/>
</dbReference>
<dbReference type="GO" id="GO:0016491">
    <property type="term" value="F:oxidoreductase activity"/>
    <property type="evidence" value="ECO:0007669"/>
    <property type="project" value="InterPro"/>
</dbReference>
<gene>
    <name evidence="2" type="ORF">V22_15970</name>
</gene>
<sequence>MPPRIAILGAGLCGLTAAREISRAGVSVSVFDKGRGVSGRMSTRRADENLKFDHGAQYFTVRDPRFEQFIAELREKGVVSHWDASIVAIEEDGIHEVEAIPRYVGVPGMNAICKELAIGQDVNCSVRVTGLSHSKQQWTLLTEGDEQLAGFDAVLCTFPAPQTSVLLNVHMEEGTHNLLKEQRLQPCWAALFAWKSSLELPFAGAFVNRGNPLSWIANNSAKPSRIPLPETWVAHGSPEWSEQNLELEAKDALPLLIEAFQSAVGKELPKPDFAVAHRWRYAFCPAPLDSGCLVDASQRLLAAGDWCHGGRVEGTFLSGLSAAEEVLKLL</sequence>
<reference evidence="2 3" key="1">
    <citation type="submission" date="2019-02" db="EMBL/GenBank/DDBJ databases">
        <title>Deep-cultivation of Planctomycetes and their phenomic and genomic characterization uncovers novel biology.</title>
        <authorList>
            <person name="Wiegand S."/>
            <person name="Jogler M."/>
            <person name="Boedeker C."/>
            <person name="Pinto D."/>
            <person name="Vollmers J."/>
            <person name="Rivas-Marin E."/>
            <person name="Kohn T."/>
            <person name="Peeters S.H."/>
            <person name="Heuer A."/>
            <person name="Rast P."/>
            <person name="Oberbeckmann S."/>
            <person name="Bunk B."/>
            <person name="Jeske O."/>
            <person name="Meyerdierks A."/>
            <person name="Storesund J.E."/>
            <person name="Kallscheuer N."/>
            <person name="Luecker S."/>
            <person name="Lage O.M."/>
            <person name="Pohl T."/>
            <person name="Merkel B.J."/>
            <person name="Hornburger P."/>
            <person name="Mueller R.-W."/>
            <person name="Bruemmer F."/>
            <person name="Labrenz M."/>
            <person name="Spormann A.M."/>
            <person name="Op den Camp H."/>
            <person name="Overmann J."/>
            <person name="Amann R."/>
            <person name="Jetten M.S.M."/>
            <person name="Mascher T."/>
            <person name="Medema M.H."/>
            <person name="Devos D.P."/>
            <person name="Kaster A.-K."/>
            <person name="Ovreas L."/>
            <person name="Rohde M."/>
            <person name="Galperin M.Y."/>
            <person name="Jogler C."/>
        </authorList>
    </citation>
    <scope>NUCLEOTIDE SEQUENCE [LARGE SCALE GENOMIC DNA]</scope>
    <source>
        <strain evidence="2 3">V22</strain>
    </source>
</reference>
<proteinExistence type="predicted"/>
<dbReference type="KEGG" id="chya:V22_15970"/>
<evidence type="ECO:0000313" key="3">
    <source>
        <dbReference type="Proteomes" id="UP000319976"/>
    </source>
</evidence>
<dbReference type="AlphaFoldDB" id="A0A517T7L5"/>
<protein>
    <submittedName>
        <fullName evidence="2">Protoporphyrinogen oxidase</fullName>
    </submittedName>
</protein>
<name>A0A517T7L5_9PLAN</name>
<dbReference type="Proteomes" id="UP000319976">
    <property type="component" value="Chromosome"/>
</dbReference>
<dbReference type="PRINTS" id="PR00420">
    <property type="entry name" value="RNGMNOXGNASE"/>
</dbReference>
<dbReference type="PANTHER" id="PTHR16128:SF5">
    <property type="entry name" value="FAD_NAD(P)-BINDING OXIDOREDUCTASE FAMILY PROTEIN"/>
    <property type="match status" value="1"/>
</dbReference>
<dbReference type="InterPro" id="IPR002937">
    <property type="entry name" value="Amino_oxidase"/>
</dbReference>
<dbReference type="Gene3D" id="3.90.660.10">
    <property type="match status" value="1"/>
</dbReference>
<evidence type="ECO:0000313" key="2">
    <source>
        <dbReference type="EMBL" id="QDT64363.1"/>
    </source>
</evidence>
<evidence type="ECO:0000259" key="1">
    <source>
        <dbReference type="Pfam" id="PF01593"/>
    </source>
</evidence>
<dbReference type="SUPFAM" id="SSF51905">
    <property type="entry name" value="FAD/NAD(P)-binding domain"/>
    <property type="match status" value="1"/>
</dbReference>
<keyword evidence="3" id="KW-1185">Reference proteome</keyword>
<organism evidence="2 3">
    <name type="scientific">Calycomorphotria hydatis</name>
    <dbReference type="NCBI Taxonomy" id="2528027"/>
    <lineage>
        <taxon>Bacteria</taxon>
        <taxon>Pseudomonadati</taxon>
        <taxon>Planctomycetota</taxon>
        <taxon>Planctomycetia</taxon>
        <taxon>Planctomycetales</taxon>
        <taxon>Planctomycetaceae</taxon>
        <taxon>Calycomorphotria</taxon>
    </lineage>
</organism>
<dbReference type="RefSeq" id="WP_145261463.1">
    <property type="nucleotide sequence ID" value="NZ_CP036316.1"/>
</dbReference>
<dbReference type="OrthoDB" id="5792777at2"/>
<dbReference type="PANTHER" id="PTHR16128">
    <property type="entry name" value="FAD/NAD(P)-BINDING OXIDOREDUCTASE FAMILY PROTEIN"/>
    <property type="match status" value="1"/>
</dbReference>